<evidence type="ECO:0000313" key="3">
    <source>
        <dbReference type="Proteomes" id="UP000218209"/>
    </source>
</evidence>
<evidence type="ECO:0000256" key="1">
    <source>
        <dbReference type="SAM" id="MobiDB-lite"/>
    </source>
</evidence>
<protein>
    <submittedName>
        <fullName evidence="2">Uncharacterized protein</fullName>
    </submittedName>
</protein>
<feature type="compositionally biased region" description="Low complexity" evidence="1">
    <location>
        <begin position="199"/>
        <end position="211"/>
    </location>
</feature>
<organism evidence="2 3">
    <name type="scientific">Porphyra umbilicalis</name>
    <name type="common">Purple laver</name>
    <name type="synonym">Red alga</name>
    <dbReference type="NCBI Taxonomy" id="2786"/>
    <lineage>
        <taxon>Eukaryota</taxon>
        <taxon>Rhodophyta</taxon>
        <taxon>Bangiophyceae</taxon>
        <taxon>Bangiales</taxon>
        <taxon>Bangiaceae</taxon>
        <taxon>Porphyra</taxon>
    </lineage>
</organism>
<sequence>MHYSSDGVALPRLPRHRPCAAPASDWPRYHSSQVNCDCVVSGPCGGGDKPILPPAFPDVAPCRVGRAAEGRPWRQWAAATMAALALVVSPGAARAARRSMNTKEAQAPAPAETVRYDGKKQLAENERAVSLVITGGAFAGLFGWAYLSNRRDDQDESVRVREEVERLEKIKQEFVEVDGDDSAPDDADMMAELRKRLAAEAATGSDPTDATGTDDPDAPPTPPPAGGSDKS</sequence>
<dbReference type="EMBL" id="KV919063">
    <property type="protein sequence ID" value="OSX72411.1"/>
    <property type="molecule type" value="Genomic_DNA"/>
</dbReference>
<reference evidence="2 3" key="1">
    <citation type="submission" date="2017-03" db="EMBL/GenBank/DDBJ databases">
        <title>WGS assembly of Porphyra umbilicalis.</title>
        <authorList>
            <person name="Brawley S.H."/>
            <person name="Blouin N.A."/>
            <person name="Ficko-Blean E."/>
            <person name="Wheeler G.L."/>
            <person name="Lohr M."/>
            <person name="Goodson H.V."/>
            <person name="Jenkins J.W."/>
            <person name="Blaby-Haas C.E."/>
            <person name="Helliwell K.E."/>
            <person name="Chan C."/>
            <person name="Marriage T."/>
            <person name="Bhattacharya D."/>
            <person name="Klein A.S."/>
            <person name="Badis Y."/>
            <person name="Brodie J."/>
            <person name="Cao Y."/>
            <person name="Collen J."/>
            <person name="Dittami S.M."/>
            <person name="Gachon C.M."/>
            <person name="Green B.R."/>
            <person name="Karpowicz S."/>
            <person name="Kim J.W."/>
            <person name="Kudahl U."/>
            <person name="Lin S."/>
            <person name="Michel G."/>
            <person name="Mittag M."/>
            <person name="Olson B.J."/>
            <person name="Pangilinan J."/>
            <person name="Peng Y."/>
            <person name="Qiu H."/>
            <person name="Shu S."/>
            <person name="Singer J.T."/>
            <person name="Smith A.G."/>
            <person name="Sprecher B.N."/>
            <person name="Wagner V."/>
            <person name="Wang W."/>
            <person name="Wang Z.-Y."/>
            <person name="Yan J."/>
            <person name="Yarish C."/>
            <person name="Zoeuner-Riek S."/>
            <person name="Zhuang Y."/>
            <person name="Zou Y."/>
            <person name="Lindquist E.A."/>
            <person name="Grimwood J."/>
            <person name="Barry K."/>
            <person name="Rokhsar D.S."/>
            <person name="Schmutz J."/>
            <person name="Stiller J.W."/>
            <person name="Grossman A.R."/>
            <person name="Prochnik S.E."/>
        </authorList>
    </citation>
    <scope>NUCLEOTIDE SEQUENCE [LARGE SCALE GENOMIC DNA]</scope>
    <source>
        <strain evidence="2">4086291</strain>
    </source>
</reference>
<accession>A0A1X6NUX7</accession>
<keyword evidence="3" id="KW-1185">Reference proteome</keyword>
<dbReference type="AlphaFoldDB" id="A0A1X6NUX7"/>
<name>A0A1X6NUX7_PORUM</name>
<evidence type="ECO:0000313" key="2">
    <source>
        <dbReference type="EMBL" id="OSX72411.1"/>
    </source>
</evidence>
<feature type="region of interest" description="Disordered" evidence="1">
    <location>
        <begin position="194"/>
        <end position="231"/>
    </location>
</feature>
<dbReference type="Proteomes" id="UP000218209">
    <property type="component" value="Unassembled WGS sequence"/>
</dbReference>
<proteinExistence type="predicted"/>
<gene>
    <name evidence="2" type="ORF">BU14_0438s0006</name>
</gene>